<reference evidence="13" key="1">
    <citation type="journal article" date="2011" name="Proc. Natl. Acad. Sci. U.S.A.">
        <title>Obligate biotrophy features unraveled by the genomic analysis of rust fungi.</title>
        <authorList>
            <person name="Duplessis S."/>
            <person name="Cuomo C.A."/>
            <person name="Lin Y.-C."/>
            <person name="Aerts A."/>
            <person name="Tisserant E."/>
            <person name="Veneault-Fourrey C."/>
            <person name="Joly D.L."/>
            <person name="Hacquard S."/>
            <person name="Amselem J."/>
            <person name="Cantarel B.L."/>
            <person name="Chiu R."/>
            <person name="Coutinho P.M."/>
            <person name="Feau N."/>
            <person name="Field M."/>
            <person name="Frey P."/>
            <person name="Gelhaye E."/>
            <person name="Goldberg J."/>
            <person name="Grabherr M.G."/>
            <person name="Kodira C.D."/>
            <person name="Kohler A."/>
            <person name="Kuees U."/>
            <person name="Lindquist E.A."/>
            <person name="Lucas S.M."/>
            <person name="Mago R."/>
            <person name="Mauceli E."/>
            <person name="Morin E."/>
            <person name="Murat C."/>
            <person name="Pangilinan J.L."/>
            <person name="Park R."/>
            <person name="Pearson M."/>
            <person name="Quesneville H."/>
            <person name="Rouhier N."/>
            <person name="Sakthikumar S."/>
            <person name="Salamov A.A."/>
            <person name="Schmutz J."/>
            <person name="Selles B."/>
            <person name="Shapiro H."/>
            <person name="Tanguay P."/>
            <person name="Tuskan G.A."/>
            <person name="Henrissat B."/>
            <person name="Van de Peer Y."/>
            <person name="Rouze P."/>
            <person name="Ellis J.G."/>
            <person name="Dodds P.N."/>
            <person name="Schein J.E."/>
            <person name="Zhong S."/>
            <person name="Hamelin R.C."/>
            <person name="Grigoriev I.V."/>
            <person name="Szabo L.J."/>
            <person name="Martin F."/>
        </authorList>
    </citation>
    <scope>NUCLEOTIDE SEQUENCE [LARGE SCALE GENOMIC DNA]</scope>
    <source>
        <strain evidence="13">98AG31 / pathotype 3-4-7</strain>
    </source>
</reference>
<comment type="subunit">
    <text evidence="8">Component of a pre-mRNA cleavage factor complex. Interacts directly with PCF11.</text>
</comment>
<dbReference type="EMBL" id="GL883114">
    <property type="protein sequence ID" value="EGG05280.1"/>
    <property type="molecule type" value="Genomic_DNA"/>
</dbReference>
<dbReference type="InterPro" id="IPR038238">
    <property type="entry name" value="Clp1_C_sf"/>
</dbReference>
<dbReference type="PANTHER" id="PTHR12755:SF6">
    <property type="entry name" value="POLYRIBONUCLEOTIDE 5'-HYDROXYL-KINASE CLP1"/>
    <property type="match status" value="1"/>
</dbReference>
<dbReference type="SUPFAM" id="SSF52540">
    <property type="entry name" value="P-loop containing nucleoside triphosphate hydrolases"/>
    <property type="match status" value="1"/>
</dbReference>
<evidence type="ECO:0000313" key="13">
    <source>
        <dbReference type="Proteomes" id="UP000001072"/>
    </source>
</evidence>
<dbReference type="Pfam" id="PF06807">
    <property type="entry name" value="Clp1"/>
    <property type="match status" value="1"/>
</dbReference>
<comment type="function">
    <text evidence="8">Required for endonucleolytic cleavage during polyadenylation-dependent pre-mRNA 3'-end formation.</text>
</comment>
<feature type="domain" description="Clp1 P-loop" evidence="11">
    <location>
        <begin position="237"/>
        <end position="369"/>
    </location>
</feature>
<dbReference type="STRING" id="747676.F4RQQ4"/>
<comment type="subcellular location">
    <subcellularLocation>
        <location evidence="1 8">Nucleus</location>
    </subcellularLocation>
</comment>
<dbReference type="GO" id="GO:0005849">
    <property type="term" value="C:mRNA cleavage factor complex"/>
    <property type="evidence" value="ECO:0007669"/>
    <property type="project" value="UniProtKB-UniRule"/>
</dbReference>
<dbReference type="InterPro" id="IPR032324">
    <property type="entry name" value="Clp1_N"/>
</dbReference>
<keyword evidence="5 8" id="KW-0547">Nucleotide-binding</keyword>
<dbReference type="Pfam" id="PF16573">
    <property type="entry name" value="CLP1_N"/>
    <property type="match status" value="1"/>
</dbReference>
<dbReference type="GO" id="GO:0005524">
    <property type="term" value="F:ATP binding"/>
    <property type="evidence" value="ECO:0007669"/>
    <property type="project" value="UniProtKB-UniRule"/>
</dbReference>
<feature type="binding site" evidence="8">
    <location>
        <position position="21"/>
    </location>
    <ligand>
        <name>ATP</name>
        <dbReference type="ChEBI" id="CHEBI:30616"/>
    </ligand>
</feature>
<feature type="binding site" evidence="8">
    <location>
        <begin position="147"/>
        <end position="152"/>
    </location>
    <ligand>
        <name>ATP</name>
        <dbReference type="ChEBI" id="CHEBI:30616"/>
    </ligand>
</feature>
<evidence type="ECO:0000259" key="11">
    <source>
        <dbReference type="Pfam" id="PF16575"/>
    </source>
</evidence>
<dbReference type="InterPro" id="IPR010655">
    <property type="entry name" value="Clp1_C"/>
</dbReference>
<feature type="domain" description="Clp1 N-terminal" evidence="10">
    <location>
        <begin position="16"/>
        <end position="104"/>
    </location>
</feature>
<evidence type="ECO:0000256" key="4">
    <source>
        <dbReference type="ARBA" id="ARBA00022664"/>
    </source>
</evidence>
<dbReference type="eggNOG" id="KOG2749">
    <property type="taxonomic scope" value="Eukaryota"/>
</dbReference>
<keyword evidence="13" id="KW-1185">Reference proteome</keyword>
<evidence type="ECO:0000259" key="9">
    <source>
        <dbReference type="Pfam" id="PF06807"/>
    </source>
</evidence>
<evidence type="ECO:0000256" key="2">
    <source>
        <dbReference type="ARBA" id="ARBA00018706"/>
    </source>
</evidence>
<dbReference type="Gene3D" id="2.60.120.1030">
    <property type="entry name" value="Clp1, DNA binding domain"/>
    <property type="match status" value="1"/>
</dbReference>
<dbReference type="GeneID" id="18934782"/>
<keyword evidence="7 8" id="KW-0539">Nucleus</keyword>
<dbReference type="Gene3D" id="2.40.30.330">
    <property type="entry name" value="Pre-mRNA cleavage complex subunit Clp1, C-terminal domain"/>
    <property type="match status" value="1"/>
</dbReference>
<feature type="domain" description="Clp1 C-terminal" evidence="9">
    <location>
        <begin position="378"/>
        <end position="502"/>
    </location>
</feature>
<dbReference type="InterPro" id="IPR028606">
    <property type="entry name" value="Clp1"/>
</dbReference>
<dbReference type="OrthoDB" id="258143at2759"/>
<dbReference type="InParanoid" id="F4RQQ4"/>
<dbReference type="FunCoup" id="F4RQQ4">
    <property type="interactions" value="546"/>
</dbReference>
<dbReference type="GO" id="GO:0031124">
    <property type="term" value="P:mRNA 3'-end processing"/>
    <property type="evidence" value="ECO:0007669"/>
    <property type="project" value="UniProtKB-UniRule"/>
</dbReference>
<organism evidence="13">
    <name type="scientific">Melampsora larici-populina (strain 98AG31 / pathotype 3-4-7)</name>
    <name type="common">Poplar leaf rust fungus</name>
    <dbReference type="NCBI Taxonomy" id="747676"/>
    <lineage>
        <taxon>Eukaryota</taxon>
        <taxon>Fungi</taxon>
        <taxon>Dikarya</taxon>
        <taxon>Basidiomycota</taxon>
        <taxon>Pucciniomycotina</taxon>
        <taxon>Pucciniomycetes</taxon>
        <taxon>Pucciniales</taxon>
        <taxon>Melampsoraceae</taxon>
        <taxon>Melampsora</taxon>
    </lineage>
</organism>
<dbReference type="Proteomes" id="UP000001072">
    <property type="component" value="Unassembled WGS sequence"/>
</dbReference>
<evidence type="ECO:0000256" key="1">
    <source>
        <dbReference type="ARBA" id="ARBA00004123"/>
    </source>
</evidence>
<dbReference type="Pfam" id="PF16575">
    <property type="entry name" value="CLP1_P"/>
    <property type="match status" value="1"/>
</dbReference>
<sequence length="503" mass="54481">MDQSAQPSLPTRSFKLLALHEYRFELDPAESISIRLVQGTAELFGFELAVGHDYPFGDEARAAIFSWHGADLEMSKVSTEYIAEETPVPTHLALHLALERMRLAAVAPKHFVPRVELPPSLRTLEELNEDGDDERLGPRVMVVGGLSSGKSTLVKTLANLAIRSGRTKVEGPGLLLGAFTLPGTFSIAPLYASIPTTTSVHPFGSTPTTGLPVLFTPANPFDAPLHPTPNPALFAPPLNALSFYYGHADFGRNLGLVDALFRRMGSALDARIEKGAETAAWTGGLIVDTPGEFCDKNRGAIVKEAVRSFGINVIVVMGTEKLQLEMSKLMSTNKTVRVVRVPKSSGASEFDLLYQRRLQSSQIRSYFYGGPALSQGQLSPFTIVVKFEDLMIYRVGEDALVPSSALPIGAIRTLKSTSLLRIDPDEPRTGSLLHMVLAIPQSEWDGIDPETDEATEAATGPVLGFVHLAGMDLVKRKYTILSPLPGRLPRKAAIAGSLEWTDS</sequence>
<dbReference type="AlphaFoldDB" id="F4RQQ4"/>
<evidence type="ECO:0000256" key="7">
    <source>
        <dbReference type="ARBA" id="ARBA00023242"/>
    </source>
</evidence>
<dbReference type="GO" id="GO:0051731">
    <property type="term" value="F:polynucleotide 5'-hydroxyl-kinase activity"/>
    <property type="evidence" value="ECO:0007669"/>
    <property type="project" value="InterPro"/>
</dbReference>
<dbReference type="InterPro" id="IPR045116">
    <property type="entry name" value="Clp1/Grc3"/>
</dbReference>
<dbReference type="KEGG" id="mlr:MELLADRAFT_88142"/>
<evidence type="ECO:0000256" key="8">
    <source>
        <dbReference type="HAMAP-Rule" id="MF_03035"/>
    </source>
</evidence>
<dbReference type="HOGENOM" id="CLU_018195_3_1_1"/>
<gene>
    <name evidence="8" type="primary">CLP1</name>
    <name evidence="12" type="ORF">MELLADRAFT_88142</name>
</gene>
<name>F4RQQ4_MELLP</name>
<dbReference type="InterPro" id="IPR032319">
    <property type="entry name" value="CLP1_P"/>
</dbReference>
<dbReference type="VEuPathDB" id="FungiDB:MELLADRAFT_88142"/>
<comment type="similarity">
    <text evidence="8">Belongs to the Clp1 family. Clp1 subfamily.</text>
</comment>
<dbReference type="InterPro" id="IPR038239">
    <property type="entry name" value="Clp1_N_sf"/>
</dbReference>
<keyword evidence="6 8" id="KW-0067">ATP-binding</keyword>
<proteinExistence type="inferred from homology"/>
<feature type="binding site" evidence="8">
    <location>
        <position position="61"/>
    </location>
    <ligand>
        <name>ATP</name>
        <dbReference type="ChEBI" id="CHEBI:30616"/>
    </ligand>
</feature>
<dbReference type="HAMAP" id="MF_03035">
    <property type="entry name" value="Clp1"/>
    <property type="match status" value="1"/>
</dbReference>
<dbReference type="PANTHER" id="PTHR12755">
    <property type="entry name" value="CLEAVAGE/POLYADENYLATION FACTOR IA SUBUNIT CLP1P"/>
    <property type="match status" value="1"/>
</dbReference>
<dbReference type="GO" id="GO:0006388">
    <property type="term" value="P:tRNA splicing, via endonucleolytic cleavage and ligation"/>
    <property type="evidence" value="ECO:0007669"/>
    <property type="project" value="TreeGrafter"/>
</dbReference>
<dbReference type="InterPro" id="IPR027417">
    <property type="entry name" value="P-loop_NTPase"/>
</dbReference>
<dbReference type="Gene3D" id="3.40.50.300">
    <property type="entry name" value="P-loop containing nucleotide triphosphate hydrolases"/>
    <property type="match status" value="1"/>
</dbReference>
<evidence type="ECO:0000313" key="12">
    <source>
        <dbReference type="EMBL" id="EGG05280.1"/>
    </source>
</evidence>
<evidence type="ECO:0000259" key="10">
    <source>
        <dbReference type="Pfam" id="PF16573"/>
    </source>
</evidence>
<evidence type="ECO:0000256" key="6">
    <source>
        <dbReference type="ARBA" id="ARBA00022840"/>
    </source>
</evidence>
<accession>F4RQQ4</accession>
<protein>
    <recommendedName>
        <fullName evidence="3">Polynucleotide 5'-hydroxyl-kinase GRC3</fullName>
    </recommendedName>
    <alternativeName>
        <fullName evidence="2">Polynucleotide 5'-hydroxyl-kinase grc3</fullName>
    </alternativeName>
</protein>
<dbReference type="RefSeq" id="XP_007411645.1">
    <property type="nucleotide sequence ID" value="XM_007411583.1"/>
</dbReference>
<evidence type="ECO:0000256" key="3">
    <source>
        <dbReference type="ARBA" id="ARBA00019824"/>
    </source>
</evidence>
<keyword evidence="4 8" id="KW-0507">mRNA processing</keyword>
<evidence type="ECO:0000256" key="5">
    <source>
        <dbReference type="ARBA" id="ARBA00022741"/>
    </source>
</evidence>
<dbReference type="FunFam" id="2.60.120.1030:FF:000001">
    <property type="entry name" value="Protein CLP1 homolog 5"/>
    <property type="match status" value="1"/>
</dbReference>